<dbReference type="GO" id="GO:0006355">
    <property type="term" value="P:regulation of DNA-templated transcription"/>
    <property type="evidence" value="ECO:0007669"/>
    <property type="project" value="InterPro"/>
</dbReference>
<evidence type="ECO:0000259" key="3">
    <source>
        <dbReference type="SMART" id="SM00862"/>
    </source>
</evidence>
<reference evidence="5" key="1">
    <citation type="journal article" date="2014" name="Int. J. Syst. Evol. Microbiol.">
        <title>Complete genome sequence of Corynebacterium casei LMG S-19264T (=DSM 44701T), isolated from a smear-ripened cheese.</title>
        <authorList>
            <consortium name="US DOE Joint Genome Institute (JGI-PGF)"/>
            <person name="Walter F."/>
            <person name="Albersmeier A."/>
            <person name="Kalinowski J."/>
            <person name="Ruckert C."/>
        </authorList>
    </citation>
    <scope>NUCLEOTIDE SEQUENCE</scope>
    <source>
        <strain evidence="5">JCM 19831</strain>
    </source>
</reference>
<feature type="domain" description="Bacterial transcriptional activator" evidence="4">
    <location>
        <begin position="92"/>
        <end position="226"/>
    </location>
</feature>
<dbReference type="InterPro" id="IPR036388">
    <property type="entry name" value="WH-like_DNA-bd_sf"/>
</dbReference>
<name>A0A917T555_9ACTN</name>
<dbReference type="Pfam" id="PF03704">
    <property type="entry name" value="BTAD"/>
    <property type="match status" value="1"/>
</dbReference>
<dbReference type="Pfam" id="PF13401">
    <property type="entry name" value="AAA_22"/>
    <property type="match status" value="1"/>
</dbReference>
<evidence type="ECO:0000313" key="5">
    <source>
        <dbReference type="EMBL" id="GGM08521.1"/>
    </source>
</evidence>
<dbReference type="EMBL" id="BMPI01000003">
    <property type="protein sequence ID" value="GGM08521.1"/>
    <property type="molecule type" value="Genomic_DNA"/>
</dbReference>
<dbReference type="InterPro" id="IPR011990">
    <property type="entry name" value="TPR-like_helical_dom_sf"/>
</dbReference>
<dbReference type="SMART" id="SM01043">
    <property type="entry name" value="BTAD"/>
    <property type="match status" value="1"/>
</dbReference>
<keyword evidence="2" id="KW-0238">DNA-binding</keyword>
<dbReference type="Pfam" id="PF25872">
    <property type="entry name" value="HTH_77"/>
    <property type="match status" value="1"/>
</dbReference>
<evidence type="ECO:0000256" key="2">
    <source>
        <dbReference type="ARBA" id="ARBA00023125"/>
    </source>
</evidence>
<dbReference type="InterPro" id="IPR001867">
    <property type="entry name" value="OmpR/PhoB-type_DNA-bd"/>
</dbReference>
<dbReference type="PANTHER" id="PTHR47691">
    <property type="entry name" value="REGULATOR-RELATED"/>
    <property type="match status" value="1"/>
</dbReference>
<dbReference type="PANTHER" id="PTHR47691:SF3">
    <property type="entry name" value="HTH-TYPE TRANSCRIPTIONAL REGULATOR RV0890C-RELATED"/>
    <property type="match status" value="1"/>
</dbReference>
<dbReference type="GO" id="GO:0016887">
    <property type="term" value="F:ATP hydrolysis activity"/>
    <property type="evidence" value="ECO:0007669"/>
    <property type="project" value="InterPro"/>
</dbReference>
<reference evidence="5" key="2">
    <citation type="submission" date="2020-09" db="EMBL/GenBank/DDBJ databases">
        <authorList>
            <person name="Sun Q."/>
            <person name="Ohkuma M."/>
        </authorList>
    </citation>
    <scope>NUCLEOTIDE SEQUENCE</scope>
    <source>
        <strain evidence="5">JCM 19831</strain>
    </source>
</reference>
<dbReference type="InterPro" id="IPR058852">
    <property type="entry name" value="HTH_77"/>
</dbReference>
<accession>A0A917T555</accession>
<dbReference type="InterPro" id="IPR049945">
    <property type="entry name" value="AAA_22"/>
</dbReference>
<evidence type="ECO:0000313" key="6">
    <source>
        <dbReference type="Proteomes" id="UP000642070"/>
    </source>
</evidence>
<dbReference type="Proteomes" id="UP000642070">
    <property type="component" value="Unassembled WGS sequence"/>
</dbReference>
<dbReference type="InterPro" id="IPR005158">
    <property type="entry name" value="BTAD"/>
</dbReference>
<dbReference type="AlphaFoldDB" id="A0A917T555"/>
<dbReference type="SUPFAM" id="SSF52540">
    <property type="entry name" value="P-loop containing nucleoside triphosphate hydrolases"/>
    <property type="match status" value="1"/>
</dbReference>
<evidence type="ECO:0000259" key="4">
    <source>
        <dbReference type="SMART" id="SM01043"/>
    </source>
</evidence>
<dbReference type="InterPro" id="IPR027417">
    <property type="entry name" value="P-loop_NTPase"/>
</dbReference>
<sequence length="1030" mass="108703">MLGLVRITTLGELAVDGKAVRGERLGLVVRELVGARGRAVSVSALVDAVWDGSPPEDAAGAVQALVSRVRRLGLPVAAVPGGYRLPADAVDVDAVRVRELAERGRRALAGGDVAEARAAGDAARAEFPEVPDLTGDGVARLLADVAGLRAEVTLAAGEPADERDLRRLAGLAPPHEPSAALLVRVLAAQGRDAEALALVERLRAELAERYGADLSPVVAAAHLALLRGELAPAATPDNARAESRTGPGPRRVWRRGAVRLVGRDADVAAVAEAVRGAPLVTIVAAGGAGKTSLAAAVAAGDGRPVYAVELAGLRTAAEILPAVLAATGAAEPERAEARAAPEARLRTVVRELDGVLVLDNCEHLLDGAAALAAEILVEARGELAVLATSRAPLGLPEEVVYRLRALPDDAALELLETRARAGGAALAIPPGTARELCHRLDNLPLALELAAARLRHMPIEDVLGGLGDRFALLDDALRGLPDRHASLWALVDWSRELLAPEDQELLERLAVIPAPFTASAAAAVAGRDSRRGLAALVEQSLLAIGTGEDGRPRYRMLETVREYGETRLADREPAMGGLTRWAAAHAAALAADFVGPGQLQAYTTCAEDQENLLAALRWAIEHGADVAAVDVAAALFHLWTVRGLHPQVALWARRLFHADDPVARRSAASAGADPDRLAWVCVLAGLNGFIGADHRLYALGRRALRGIGGGVSHRVATLAAAMPELRSPDSEESMRTAERMVMDADPYVQGIGLLWRATVHENAGRLDAAATDAERSYERFEAAGDHWGMGMAAQAIGTRVEWGAGDWLRRSARHMELVGAAQDVGSIRVLLDFHLALDGDAEAARRLAGAAESADPDRPDAAQAHLALAQLAWRRRAYPEALAHAAAALRLAEESPAAFPQILVVFRVAVAVLHLRTDDDARAASLLRAARDDALASLDMPVLGAWAIGGAMLDAHRAGARTRELWALGLRLGANVVQLFHGDYDERLTAALGDEESREPLLSAWRARPAAEAVERIRVVMDEVLQTLRR</sequence>
<dbReference type="GO" id="GO:0003677">
    <property type="term" value="F:DNA binding"/>
    <property type="evidence" value="ECO:0007669"/>
    <property type="project" value="UniProtKB-KW"/>
</dbReference>
<dbReference type="Gene3D" id="1.25.40.10">
    <property type="entry name" value="Tetratricopeptide repeat domain"/>
    <property type="match status" value="1"/>
</dbReference>
<organism evidence="5 6">
    <name type="scientific">Dactylosporangium sucinum</name>
    <dbReference type="NCBI Taxonomy" id="1424081"/>
    <lineage>
        <taxon>Bacteria</taxon>
        <taxon>Bacillati</taxon>
        <taxon>Actinomycetota</taxon>
        <taxon>Actinomycetes</taxon>
        <taxon>Micromonosporales</taxon>
        <taxon>Micromonosporaceae</taxon>
        <taxon>Dactylosporangium</taxon>
    </lineage>
</organism>
<proteinExistence type="inferred from homology"/>
<evidence type="ECO:0000256" key="1">
    <source>
        <dbReference type="ARBA" id="ARBA00005820"/>
    </source>
</evidence>
<dbReference type="GO" id="GO:0000160">
    <property type="term" value="P:phosphorelay signal transduction system"/>
    <property type="evidence" value="ECO:0007669"/>
    <property type="project" value="InterPro"/>
</dbReference>
<dbReference type="SMART" id="SM00862">
    <property type="entry name" value="Trans_reg_C"/>
    <property type="match status" value="1"/>
</dbReference>
<comment type="similarity">
    <text evidence="1">Belongs to the AfsR/DnrI/RedD regulatory family.</text>
</comment>
<protein>
    <submittedName>
        <fullName evidence="5">SARP family transcriptional regulator</fullName>
    </submittedName>
</protein>
<dbReference type="Gene3D" id="1.10.10.10">
    <property type="entry name" value="Winged helix-like DNA-binding domain superfamily/Winged helix DNA-binding domain"/>
    <property type="match status" value="1"/>
</dbReference>
<keyword evidence="6" id="KW-1185">Reference proteome</keyword>
<feature type="domain" description="OmpR/PhoB-type" evidence="3">
    <location>
        <begin position="17"/>
        <end position="85"/>
    </location>
</feature>
<gene>
    <name evidence="5" type="ORF">GCM10007977_006970</name>
</gene>
<dbReference type="Gene3D" id="3.40.50.300">
    <property type="entry name" value="P-loop containing nucleotide triphosphate hydrolases"/>
    <property type="match status" value="1"/>
</dbReference>
<comment type="caution">
    <text evidence="5">The sequence shown here is derived from an EMBL/GenBank/DDBJ whole genome shotgun (WGS) entry which is preliminary data.</text>
</comment>
<dbReference type="SUPFAM" id="SSF48452">
    <property type="entry name" value="TPR-like"/>
    <property type="match status" value="2"/>
</dbReference>